<dbReference type="GO" id="GO:0016811">
    <property type="term" value="F:hydrolase activity, acting on carbon-nitrogen (but not peptide) bonds, in linear amides"/>
    <property type="evidence" value="ECO:0007669"/>
    <property type="project" value="UniProtKB-ARBA"/>
</dbReference>
<dbReference type="InterPro" id="IPR029055">
    <property type="entry name" value="Ntn_hydrolases_N"/>
</dbReference>
<keyword evidence="1" id="KW-0645">Protease</keyword>
<evidence type="ECO:0000256" key="1">
    <source>
        <dbReference type="ARBA" id="ARBA00022670"/>
    </source>
</evidence>
<keyword evidence="2" id="KW-0378">Hydrolase</keyword>
<dbReference type="GeneID" id="91140396"/>
<keyword evidence="9" id="KW-1185">Reference proteome</keyword>
<gene>
    <name evidence="8" type="ORF">SAMN05192573_11576</name>
</gene>
<feature type="binding site" evidence="6">
    <location>
        <begin position="204"/>
        <end position="207"/>
    </location>
    <ligand>
        <name>substrate</name>
    </ligand>
</feature>
<dbReference type="GO" id="GO:0008233">
    <property type="term" value="F:peptidase activity"/>
    <property type="evidence" value="ECO:0007669"/>
    <property type="project" value="UniProtKB-KW"/>
</dbReference>
<evidence type="ECO:0000313" key="9">
    <source>
        <dbReference type="Proteomes" id="UP000199705"/>
    </source>
</evidence>
<dbReference type="InterPro" id="IPR000246">
    <property type="entry name" value="Peptidase_T2"/>
</dbReference>
<feature type="binding site" evidence="6">
    <location>
        <begin position="183"/>
        <end position="186"/>
    </location>
    <ligand>
        <name>substrate</name>
    </ligand>
</feature>
<name>A0A1G8H8R5_9SPHI</name>
<proteinExistence type="predicted"/>
<dbReference type="STRING" id="551996.SAMN05192573_11576"/>
<dbReference type="Pfam" id="PF01112">
    <property type="entry name" value="Asparaginase_2"/>
    <property type="match status" value="1"/>
</dbReference>
<dbReference type="Proteomes" id="UP000199705">
    <property type="component" value="Unassembled WGS sequence"/>
</dbReference>
<dbReference type="PANTHER" id="PTHR10188:SF6">
    <property type="entry name" value="N(4)-(BETA-N-ACETYLGLUCOSAMINYL)-L-ASPARAGINASE"/>
    <property type="match status" value="1"/>
</dbReference>
<dbReference type="OrthoDB" id="9780217at2"/>
<evidence type="ECO:0000256" key="2">
    <source>
        <dbReference type="ARBA" id="ARBA00022801"/>
    </source>
</evidence>
<evidence type="ECO:0000256" key="3">
    <source>
        <dbReference type="ARBA" id="ARBA00022813"/>
    </source>
</evidence>
<dbReference type="RefSeq" id="WP_091172868.1">
    <property type="nucleotide sequence ID" value="NZ_CP071878.2"/>
</dbReference>
<feature type="site" description="Cleavage; by autolysis" evidence="7">
    <location>
        <begin position="154"/>
        <end position="155"/>
    </location>
</feature>
<dbReference type="PANTHER" id="PTHR10188">
    <property type="entry name" value="L-ASPARAGINASE"/>
    <property type="match status" value="1"/>
</dbReference>
<evidence type="ECO:0000256" key="7">
    <source>
        <dbReference type="PIRSR" id="PIRSR600246-3"/>
    </source>
</evidence>
<evidence type="ECO:0000256" key="6">
    <source>
        <dbReference type="PIRSR" id="PIRSR600246-2"/>
    </source>
</evidence>
<evidence type="ECO:0000313" key="8">
    <source>
        <dbReference type="EMBL" id="SDI03003.1"/>
    </source>
</evidence>
<dbReference type="SUPFAM" id="SSF56235">
    <property type="entry name" value="N-terminal nucleophile aminohydrolases (Ntn hydrolases)"/>
    <property type="match status" value="1"/>
</dbReference>
<organism evidence="8 9">
    <name type="scientific">Mucilaginibacter gossypii</name>
    <dbReference type="NCBI Taxonomy" id="551996"/>
    <lineage>
        <taxon>Bacteria</taxon>
        <taxon>Pseudomonadati</taxon>
        <taxon>Bacteroidota</taxon>
        <taxon>Sphingobacteriia</taxon>
        <taxon>Sphingobacteriales</taxon>
        <taxon>Sphingobacteriaceae</taxon>
        <taxon>Mucilaginibacter</taxon>
    </lineage>
</organism>
<dbReference type="GO" id="GO:0006508">
    <property type="term" value="P:proteolysis"/>
    <property type="evidence" value="ECO:0007669"/>
    <property type="project" value="UniProtKB-KW"/>
</dbReference>
<protein>
    <recommendedName>
        <fullName evidence="4">Isoaspartyl peptidase</fullName>
    </recommendedName>
</protein>
<feature type="active site" description="Nucleophile" evidence="5">
    <location>
        <position position="155"/>
    </location>
</feature>
<dbReference type="CDD" id="cd14949">
    <property type="entry name" value="Asparaginase_2_like_3"/>
    <property type="match status" value="1"/>
</dbReference>
<accession>A0A1G8H8R5</accession>
<reference evidence="9" key="1">
    <citation type="submission" date="2016-10" db="EMBL/GenBank/DDBJ databases">
        <authorList>
            <person name="Varghese N."/>
            <person name="Submissions S."/>
        </authorList>
    </citation>
    <scope>NUCLEOTIDE SEQUENCE [LARGE SCALE GENOMIC DNA]</scope>
    <source>
        <strain evidence="9">Gh-67</strain>
    </source>
</reference>
<dbReference type="FunFam" id="3.60.20.30:FF:000001">
    <property type="entry name" value="Isoaspartyl peptidase/L-asparaginase"/>
    <property type="match status" value="1"/>
</dbReference>
<dbReference type="AlphaFoldDB" id="A0A1G8H8R5"/>
<evidence type="ECO:0000256" key="5">
    <source>
        <dbReference type="PIRSR" id="PIRSR600246-1"/>
    </source>
</evidence>
<evidence type="ECO:0000256" key="4">
    <source>
        <dbReference type="ARBA" id="ARBA00069124"/>
    </source>
</evidence>
<sequence>MKIIIHGGFFSESHTNQEVKLAKQEALNGIVQLGYKHLQHHTAAETAVYTVRLLEDCELFNAGTGSQIQSDGKIRLSASLMDGKTQRFSGVINIEDVKNPICVAEKLQAYDDRVLSGKGACDFAIENGHKYYNPEIPQRRHEYEQKLSDSIRLGTVGCVALDVHGNLAAATSTGGKGFEIPGRVSDSATTAGNYANEFAGVSCTGVGEDIVSGSVAVKIVTRVTDGMPLMAATEKTLDEMKPYDGFAGVIGITTDGQIYHSDTHPYMVWALHDGDIEVFN</sequence>
<keyword evidence="3" id="KW-0068">Autocatalytic cleavage</keyword>
<dbReference type="EMBL" id="FNCG01000015">
    <property type="protein sequence ID" value="SDI03003.1"/>
    <property type="molecule type" value="Genomic_DNA"/>
</dbReference>
<dbReference type="Gene3D" id="3.60.20.30">
    <property type="entry name" value="(Glycosyl)asparaginase"/>
    <property type="match status" value="1"/>
</dbReference>